<dbReference type="OrthoDB" id="1188691at2759"/>
<sequence length="412" mass="48803">MEFLWQDESNDRKNIAYFSHFWNEFINSMRMEDLINDRDRDFLLIPYRSTDTSVIQWPPFLLANKITIVVHMAKDYKESDDDLYRKIKSDEYMYSAFNMSVFPSLSEKLEKFLTLLRSEDGKLESQIVNILQDIVEIIIQDVMVEGHLYQHHVERGQRFVNIDTSFTHNRSVMEKVIRLHLLLTVKESAINVSQNIEARRRITFFANSLLMNMPKAPKVRDMLSFSVLTPYFKDVLYSDEELNKENEDGISILFYLAKIYPDEWANFHERLKSEDVEEDKEELIRQWASYRGHTLYQIVRGMMYYREALTLQFLIESIGDNGYFSIYILCSSSNPEIRQKPFISIYIVSLAALSEGFQTMHSYDKHMLKDAQVMADLKFTYVVSCLMYGYLKKSKFTRDIICYTNILNLMLM</sequence>
<evidence type="ECO:0000313" key="4">
    <source>
        <dbReference type="Proteomes" id="UP000257109"/>
    </source>
</evidence>
<dbReference type="EMBL" id="QJKJ01006329">
    <property type="protein sequence ID" value="RDX87110.1"/>
    <property type="molecule type" value="Genomic_DNA"/>
</dbReference>
<comment type="caution">
    <text evidence="3">The sequence shown here is derived from an EMBL/GenBank/DDBJ whole genome shotgun (WGS) entry which is preliminary data.</text>
</comment>
<dbReference type="InterPro" id="IPR003440">
    <property type="entry name" value="Glyco_trans_48_dom"/>
</dbReference>
<feature type="non-terminal residue" evidence="3">
    <location>
        <position position="1"/>
    </location>
</feature>
<keyword evidence="4" id="KW-1185">Reference proteome</keyword>
<evidence type="ECO:0000259" key="2">
    <source>
        <dbReference type="Pfam" id="PF25968"/>
    </source>
</evidence>
<dbReference type="GO" id="GO:0003843">
    <property type="term" value="F:1,3-beta-D-glucan synthase activity"/>
    <property type="evidence" value="ECO:0007669"/>
    <property type="project" value="InterPro"/>
</dbReference>
<evidence type="ECO:0000313" key="3">
    <source>
        <dbReference type="EMBL" id="RDX87110.1"/>
    </source>
</evidence>
<name>A0A371G989_MUCPR</name>
<dbReference type="Proteomes" id="UP000257109">
    <property type="component" value="Unassembled WGS sequence"/>
</dbReference>
<dbReference type="STRING" id="157652.A0A371G989"/>
<accession>A0A371G989</accession>
<gene>
    <name evidence="3" type="primary">CALS6</name>
    <name evidence="3" type="ORF">CR513_31460</name>
</gene>
<dbReference type="AlphaFoldDB" id="A0A371G989"/>
<dbReference type="GO" id="GO:0000148">
    <property type="term" value="C:1,3-beta-D-glucan synthase complex"/>
    <property type="evidence" value="ECO:0007669"/>
    <property type="project" value="InterPro"/>
</dbReference>
<dbReference type="PANTHER" id="PTHR12741">
    <property type="entry name" value="LYST-INTERACTING PROTEIN LIP5 DOPAMINE RESPONSIVE PROTEIN DRG-1"/>
    <property type="match status" value="1"/>
</dbReference>
<protein>
    <submittedName>
        <fullName evidence="3">Callose synthase 6</fullName>
    </submittedName>
</protein>
<proteinExistence type="predicted"/>
<feature type="domain" description="Callose synthase helical" evidence="2">
    <location>
        <begin position="96"/>
        <end position="185"/>
    </location>
</feature>
<organism evidence="3 4">
    <name type="scientific">Mucuna pruriens</name>
    <name type="common">Velvet bean</name>
    <name type="synonym">Dolichos pruriens</name>
    <dbReference type="NCBI Taxonomy" id="157652"/>
    <lineage>
        <taxon>Eukaryota</taxon>
        <taxon>Viridiplantae</taxon>
        <taxon>Streptophyta</taxon>
        <taxon>Embryophyta</taxon>
        <taxon>Tracheophyta</taxon>
        <taxon>Spermatophyta</taxon>
        <taxon>Magnoliopsida</taxon>
        <taxon>eudicotyledons</taxon>
        <taxon>Gunneridae</taxon>
        <taxon>Pentapetalae</taxon>
        <taxon>rosids</taxon>
        <taxon>fabids</taxon>
        <taxon>Fabales</taxon>
        <taxon>Fabaceae</taxon>
        <taxon>Papilionoideae</taxon>
        <taxon>50 kb inversion clade</taxon>
        <taxon>NPAAA clade</taxon>
        <taxon>indigoferoid/millettioid clade</taxon>
        <taxon>Phaseoleae</taxon>
        <taxon>Mucuna</taxon>
    </lineage>
</organism>
<dbReference type="InterPro" id="IPR058851">
    <property type="entry name" value="CALS1_helical"/>
</dbReference>
<dbReference type="PANTHER" id="PTHR12741:SF16">
    <property type="entry name" value="CALLOSE SYNTHASE 7"/>
    <property type="match status" value="1"/>
</dbReference>
<reference evidence="3" key="1">
    <citation type="submission" date="2018-05" db="EMBL/GenBank/DDBJ databases">
        <title>Draft genome of Mucuna pruriens seed.</title>
        <authorList>
            <person name="Nnadi N.E."/>
            <person name="Vos R."/>
            <person name="Hasami M.H."/>
            <person name="Devisetty U.K."/>
            <person name="Aguiy J.C."/>
        </authorList>
    </citation>
    <scope>NUCLEOTIDE SEQUENCE [LARGE SCALE GENOMIC DNA]</scope>
    <source>
        <strain evidence="3">JCA_2017</strain>
    </source>
</reference>
<evidence type="ECO:0000259" key="1">
    <source>
        <dbReference type="Pfam" id="PF02364"/>
    </source>
</evidence>
<dbReference type="GO" id="GO:0006075">
    <property type="term" value="P:(1-&gt;3)-beta-D-glucan biosynthetic process"/>
    <property type="evidence" value="ECO:0007669"/>
    <property type="project" value="InterPro"/>
</dbReference>
<dbReference type="GO" id="GO:0005886">
    <property type="term" value="C:plasma membrane"/>
    <property type="evidence" value="ECO:0007669"/>
    <property type="project" value="TreeGrafter"/>
</dbReference>
<feature type="domain" description="Glycosyl transferase 48" evidence="1">
    <location>
        <begin position="284"/>
        <end position="395"/>
    </location>
</feature>
<dbReference type="Pfam" id="PF02364">
    <property type="entry name" value="Glucan_synthase"/>
    <property type="match status" value="2"/>
</dbReference>
<feature type="domain" description="Glycosyl transferase 48" evidence="1">
    <location>
        <begin position="192"/>
        <end position="281"/>
    </location>
</feature>
<dbReference type="Pfam" id="PF25968">
    <property type="entry name" value="CALS1"/>
    <property type="match status" value="1"/>
</dbReference>